<dbReference type="AlphaFoldDB" id="A0A0L0DNT7"/>
<dbReference type="GeneID" id="25568060"/>
<name>A0A0L0DNT7_THETB</name>
<sequence>MEYLVDEVEAQLEALEALEALARAGTEAEERMLLARWRPPTASTWLAEDMALPMATPERREQQRVVMATAPVEVPVVGKSRKKRSRPGARVANTTSWKRMSYRATVVHADAPEQPPMRFKTSVRKTKAQSAADRRAGRELQRRAALRLKFSSTGRTEPEGPAAVRARNRTFVA</sequence>
<proteinExistence type="predicted"/>
<feature type="region of interest" description="Disordered" evidence="1">
    <location>
        <begin position="149"/>
        <end position="173"/>
    </location>
</feature>
<organism evidence="2 3">
    <name type="scientific">Thecamonas trahens ATCC 50062</name>
    <dbReference type="NCBI Taxonomy" id="461836"/>
    <lineage>
        <taxon>Eukaryota</taxon>
        <taxon>Apusozoa</taxon>
        <taxon>Apusomonadida</taxon>
        <taxon>Apusomonadidae</taxon>
        <taxon>Thecamonas</taxon>
    </lineage>
</organism>
<keyword evidence="3" id="KW-1185">Reference proteome</keyword>
<dbReference type="EMBL" id="GL349484">
    <property type="protein sequence ID" value="KNC53987.1"/>
    <property type="molecule type" value="Genomic_DNA"/>
</dbReference>
<gene>
    <name evidence="2" type="ORF">AMSG_09636</name>
</gene>
<accession>A0A0L0DNT7</accession>
<protein>
    <submittedName>
        <fullName evidence="2">Uncharacterized protein</fullName>
    </submittedName>
</protein>
<evidence type="ECO:0000313" key="3">
    <source>
        <dbReference type="Proteomes" id="UP000054408"/>
    </source>
</evidence>
<dbReference type="Proteomes" id="UP000054408">
    <property type="component" value="Unassembled WGS sequence"/>
</dbReference>
<dbReference type="RefSeq" id="XP_013754189.1">
    <property type="nucleotide sequence ID" value="XM_013898735.1"/>
</dbReference>
<evidence type="ECO:0000256" key="1">
    <source>
        <dbReference type="SAM" id="MobiDB-lite"/>
    </source>
</evidence>
<evidence type="ECO:0000313" key="2">
    <source>
        <dbReference type="EMBL" id="KNC53987.1"/>
    </source>
</evidence>
<reference evidence="2 3" key="1">
    <citation type="submission" date="2010-05" db="EMBL/GenBank/DDBJ databases">
        <title>The Genome Sequence of Thecamonas trahens ATCC 50062.</title>
        <authorList>
            <consortium name="The Broad Institute Genome Sequencing Platform"/>
            <person name="Russ C."/>
            <person name="Cuomo C."/>
            <person name="Shea T."/>
            <person name="Young S.K."/>
            <person name="Zeng Q."/>
            <person name="Koehrsen M."/>
            <person name="Haas B."/>
            <person name="Borodovsky M."/>
            <person name="Guigo R."/>
            <person name="Alvarado L."/>
            <person name="Berlin A."/>
            <person name="Bochicchio J."/>
            <person name="Borenstein D."/>
            <person name="Chapman S."/>
            <person name="Chen Z."/>
            <person name="Freedman E."/>
            <person name="Gellesch M."/>
            <person name="Goldberg J."/>
            <person name="Griggs A."/>
            <person name="Gujja S."/>
            <person name="Heilman E."/>
            <person name="Heiman D."/>
            <person name="Hepburn T."/>
            <person name="Howarth C."/>
            <person name="Jen D."/>
            <person name="Larson L."/>
            <person name="Mehta T."/>
            <person name="Park D."/>
            <person name="Pearson M."/>
            <person name="Roberts A."/>
            <person name="Saif S."/>
            <person name="Shenoy N."/>
            <person name="Sisk P."/>
            <person name="Stolte C."/>
            <person name="Sykes S."/>
            <person name="Thomson T."/>
            <person name="Walk T."/>
            <person name="White J."/>
            <person name="Yandava C."/>
            <person name="Burger G."/>
            <person name="Gray M.W."/>
            <person name="Holland P.W.H."/>
            <person name="King N."/>
            <person name="Lang F.B.F."/>
            <person name="Roger A.J."/>
            <person name="Ruiz-Trillo I."/>
            <person name="Lander E."/>
            <person name="Nusbaum C."/>
        </authorList>
    </citation>
    <scope>NUCLEOTIDE SEQUENCE [LARGE SCALE GENOMIC DNA]</scope>
    <source>
        <strain evidence="2 3">ATCC 50062</strain>
    </source>
</reference>